<evidence type="ECO:0000256" key="1">
    <source>
        <dbReference type="ARBA" id="ARBA00004496"/>
    </source>
</evidence>
<keyword evidence="4" id="KW-0143">Chaperone</keyword>
<dbReference type="RefSeq" id="WP_040823607.1">
    <property type="nucleotide sequence ID" value="NZ_JBIAQY010000013.1"/>
</dbReference>
<dbReference type="InterPro" id="IPR025734">
    <property type="entry name" value="EspG"/>
</dbReference>
<protein>
    <submittedName>
        <fullName evidence="5">ESX secretion-associated protein EspG</fullName>
    </submittedName>
</protein>
<comment type="similarity">
    <text evidence="2">Belongs to the EspG family.</text>
</comment>
<accession>A0ABW6SAN9</accession>
<evidence type="ECO:0000256" key="3">
    <source>
        <dbReference type="ARBA" id="ARBA00022490"/>
    </source>
</evidence>
<comment type="subcellular location">
    <subcellularLocation>
        <location evidence="1">Cytoplasm</location>
    </subcellularLocation>
</comment>
<evidence type="ECO:0000256" key="4">
    <source>
        <dbReference type="ARBA" id="ARBA00023186"/>
    </source>
</evidence>
<organism evidence="5 6">
    <name type="scientific">Nocardia jiangxiensis</name>
    <dbReference type="NCBI Taxonomy" id="282685"/>
    <lineage>
        <taxon>Bacteria</taxon>
        <taxon>Bacillati</taxon>
        <taxon>Actinomycetota</taxon>
        <taxon>Actinomycetes</taxon>
        <taxon>Mycobacteriales</taxon>
        <taxon>Nocardiaceae</taxon>
        <taxon>Nocardia</taxon>
    </lineage>
</organism>
<evidence type="ECO:0000313" key="5">
    <source>
        <dbReference type="EMBL" id="MFF3572465.1"/>
    </source>
</evidence>
<sequence length="251" mass="28605">MTQWAWEPDDFAALWFSDANDRIPGLLRFTSRFAYNDEFELHRPAVRGRYDADELEQIDLALHTVTTSDMRIEILGSTTKYPGSTGAARTYRIIGARNLHHGTVLYQITEGEVDGRIRAHSCRPEQLGARLVATIPAREPGRAQPITVHPRDIRDNHQSATGTTPAERYRRLLARPVDGNGTAALLLGPIHAYPDPVQEIMWCDFDDGRYLQVRGEHISIRPAVAKDLSARFGAWFENAVQRQREEQYERW</sequence>
<proteinExistence type="inferred from homology"/>
<reference evidence="5 6" key="1">
    <citation type="submission" date="2024-10" db="EMBL/GenBank/DDBJ databases">
        <title>The Natural Products Discovery Center: Release of the First 8490 Sequenced Strains for Exploring Actinobacteria Biosynthetic Diversity.</title>
        <authorList>
            <person name="Kalkreuter E."/>
            <person name="Kautsar S.A."/>
            <person name="Yang D."/>
            <person name="Bader C.D."/>
            <person name="Teijaro C.N."/>
            <person name="Fluegel L."/>
            <person name="Davis C.M."/>
            <person name="Simpson J.R."/>
            <person name="Lauterbach L."/>
            <person name="Steele A.D."/>
            <person name="Gui C."/>
            <person name="Meng S."/>
            <person name="Li G."/>
            <person name="Viehrig K."/>
            <person name="Ye F."/>
            <person name="Su P."/>
            <person name="Kiefer A.F."/>
            <person name="Nichols A."/>
            <person name="Cepeda A.J."/>
            <person name="Yan W."/>
            <person name="Fan B."/>
            <person name="Jiang Y."/>
            <person name="Adhikari A."/>
            <person name="Zheng C.-J."/>
            <person name="Schuster L."/>
            <person name="Cowan T.M."/>
            <person name="Smanski M.J."/>
            <person name="Chevrette M.G."/>
            <person name="De Carvalho L.P.S."/>
            <person name="Shen B."/>
        </authorList>
    </citation>
    <scope>NUCLEOTIDE SEQUENCE [LARGE SCALE GENOMIC DNA]</scope>
    <source>
        <strain evidence="5 6">NPDC002593</strain>
    </source>
</reference>
<dbReference type="Proteomes" id="UP001601992">
    <property type="component" value="Unassembled WGS sequence"/>
</dbReference>
<dbReference type="Pfam" id="PF14011">
    <property type="entry name" value="ESX-1_EspG"/>
    <property type="match status" value="1"/>
</dbReference>
<dbReference type="EMBL" id="JBIAQY010000013">
    <property type="protein sequence ID" value="MFF3572465.1"/>
    <property type="molecule type" value="Genomic_DNA"/>
</dbReference>
<name>A0ABW6SAN9_9NOCA</name>
<gene>
    <name evidence="5" type="ORF">ACFYXQ_32325</name>
</gene>
<evidence type="ECO:0000256" key="2">
    <source>
        <dbReference type="ARBA" id="ARBA00006411"/>
    </source>
</evidence>
<comment type="caution">
    <text evidence="5">The sequence shown here is derived from an EMBL/GenBank/DDBJ whole genome shotgun (WGS) entry which is preliminary data.</text>
</comment>
<keyword evidence="3" id="KW-0963">Cytoplasm</keyword>
<keyword evidence="6" id="KW-1185">Reference proteome</keyword>
<evidence type="ECO:0000313" key="6">
    <source>
        <dbReference type="Proteomes" id="UP001601992"/>
    </source>
</evidence>